<organism evidence="1 2">
    <name type="scientific">Dorcoceras hygrometricum</name>
    <dbReference type="NCBI Taxonomy" id="472368"/>
    <lineage>
        <taxon>Eukaryota</taxon>
        <taxon>Viridiplantae</taxon>
        <taxon>Streptophyta</taxon>
        <taxon>Embryophyta</taxon>
        <taxon>Tracheophyta</taxon>
        <taxon>Spermatophyta</taxon>
        <taxon>Magnoliopsida</taxon>
        <taxon>eudicotyledons</taxon>
        <taxon>Gunneridae</taxon>
        <taxon>Pentapetalae</taxon>
        <taxon>asterids</taxon>
        <taxon>lamiids</taxon>
        <taxon>Lamiales</taxon>
        <taxon>Gesneriaceae</taxon>
        <taxon>Didymocarpoideae</taxon>
        <taxon>Trichosporeae</taxon>
        <taxon>Loxocarpinae</taxon>
        <taxon>Dorcoceras</taxon>
    </lineage>
</organism>
<evidence type="ECO:0000313" key="2">
    <source>
        <dbReference type="Proteomes" id="UP000250235"/>
    </source>
</evidence>
<gene>
    <name evidence="1" type="ORF">F511_25346</name>
</gene>
<evidence type="ECO:0000313" key="1">
    <source>
        <dbReference type="EMBL" id="KZV48068.1"/>
    </source>
</evidence>
<reference evidence="1 2" key="1">
    <citation type="journal article" date="2015" name="Proc. Natl. Acad. Sci. U.S.A.">
        <title>The resurrection genome of Boea hygrometrica: A blueprint for survival of dehydration.</title>
        <authorList>
            <person name="Xiao L."/>
            <person name="Yang G."/>
            <person name="Zhang L."/>
            <person name="Yang X."/>
            <person name="Zhao S."/>
            <person name="Ji Z."/>
            <person name="Zhou Q."/>
            <person name="Hu M."/>
            <person name="Wang Y."/>
            <person name="Chen M."/>
            <person name="Xu Y."/>
            <person name="Jin H."/>
            <person name="Xiao X."/>
            <person name="Hu G."/>
            <person name="Bao F."/>
            <person name="Hu Y."/>
            <person name="Wan P."/>
            <person name="Li L."/>
            <person name="Deng X."/>
            <person name="Kuang T."/>
            <person name="Xiang C."/>
            <person name="Zhu J.K."/>
            <person name="Oliver M.J."/>
            <person name="He Y."/>
        </authorList>
    </citation>
    <scope>NUCLEOTIDE SEQUENCE [LARGE SCALE GENOMIC DNA]</scope>
    <source>
        <strain evidence="2">cv. XS01</strain>
    </source>
</reference>
<dbReference type="EMBL" id="KQ994496">
    <property type="protein sequence ID" value="KZV48068.1"/>
    <property type="molecule type" value="Genomic_DNA"/>
</dbReference>
<dbReference type="Proteomes" id="UP000250235">
    <property type="component" value="Unassembled WGS sequence"/>
</dbReference>
<proteinExistence type="predicted"/>
<keyword evidence="2" id="KW-1185">Reference proteome</keyword>
<sequence length="413" mass="45684">MAWWSAPSGEPRLKFLRWCLLRRFTEGLTDLSEVPKNLVFDARSLFSESTEQVSVSCLKKELKIAYRILSDILAKTIYVKEVADAPRVKKTPVKKAVSQNRPAAVDVEVAPVVKKKRTTKGKPVVIAQEAVPFQIIEGTAAVPVEQPPMPKRKIHKRKRRLVLEAEDEIFDDQPAAADATVVEKSPVDEPDVSGAHVEDQPAGHAAERPWFDLPYEDIIAKLNDRPVVTPNDSDEDELIIDAVTKTGATTDCVVGKPLDEEMGNDEVSVNEKIDADVAMSLEDIMLSIPVDVPLPSAGVEITKIVLVQTVYIPGVDEGDWYKASLPKIHPEEKGKEPLQLKDPAKGKPPKENYSLICADIDLLVHLREQKALTEVRVVVLDSYCCDASFGTAFGSLRDAWRDYETSPFCSLLA</sequence>
<name>A0A2Z7CMM4_9LAMI</name>
<dbReference type="AlphaFoldDB" id="A0A2Z7CMM4"/>
<accession>A0A2Z7CMM4</accession>
<protein>
    <submittedName>
        <fullName evidence="1">Uncharacterized protein</fullName>
    </submittedName>
</protein>